<evidence type="ECO:0000259" key="1">
    <source>
        <dbReference type="Pfam" id="PF16472"/>
    </source>
</evidence>
<feature type="domain" description="Prolow-density lipoprotein receptor-related protein 1-like beta-propeller" evidence="1">
    <location>
        <begin position="53"/>
        <end position="304"/>
    </location>
</feature>
<accession>A0A1G5B363</accession>
<dbReference type="EMBL" id="FMVM01000001">
    <property type="protein sequence ID" value="SCX84597.1"/>
    <property type="molecule type" value="Genomic_DNA"/>
</dbReference>
<dbReference type="RefSeq" id="WP_090915065.1">
    <property type="nucleotide sequence ID" value="NZ_FMVM01000001.1"/>
</dbReference>
<keyword evidence="3" id="KW-1185">Reference proteome</keyword>
<dbReference type="Pfam" id="PF16472">
    <property type="entry name" value="DUF5050"/>
    <property type="match status" value="1"/>
</dbReference>
<dbReference type="InterPro" id="IPR032485">
    <property type="entry name" value="LRP1-like_beta_prop"/>
</dbReference>
<name>A0A1G5B363_9BACL</name>
<sequence length="314" mass="35946">MRRKWLIALLSVIMLLGVVPVYGAEDSAKTLVWEGYEDDGDLMGINVTTFTGNRSKTESIFPKRVSDVKWVGEWIYFLIENEQDPWNRQMAKIKKDGSALTSLNKEDNFARFTAVGDTIYFVKDERTAETPDALSFGSMKTDGSNEQTILSKSPFYNFKINNGHIYYTNRDNDKFYRMNLDGTGLKSLSSKGVELYEFYGNVMFFLEIVDGGYSYKGHFSDLNANIKKTFASKEYIDPVAYINNKFYYRSFSVDKNGKNKSDLYIYNRYTGKKSKLRSLDANDRFIGTVGDGLAFLSFEKGTIYKLGYDGKIKK</sequence>
<dbReference type="Proteomes" id="UP000198538">
    <property type="component" value="Unassembled WGS sequence"/>
</dbReference>
<dbReference type="AlphaFoldDB" id="A0A1G5B363"/>
<gene>
    <name evidence="2" type="ORF">SAMN05720606_101209</name>
</gene>
<organism evidence="2 3">
    <name type="scientific">Paenibacillus polysaccharolyticus</name>
    <dbReference type="NCBI Taxonomy" id="582692"/>
    <lineage>
        <taxon>Bacteria</taxon>
        <taxon>Bacillati</taxon>
        <taxon>Bacillota</taxon>
        <taxon>Bacilli</taxon>
        <taxon>Bacillales</taxon>
        <taxon>Paenibacillaceae</taxon>
        <taxon>Paenibacillus</taxon>
    </lineage>
</organism>
<evidence type="ECO:0000313" key="2">
    <source>
        <dbReference type="EMBL" id="SCX84597.1"/>
    </source>
</evidence>
<reference evidence="3" key="1">
    <citation type="submission" date="2016-10" db="EMBL/GenBank/DDBJ databases">
        <authorList>
            <person name="Varghese N."/>
            <person name="Submissions S."/>
        </authorList>
    </citation>
    <scope>NUCLEOTIDE SEQUENCE [LARGE SCALE GENOMIC DNA]</scope>
    <source>
        <strain evidence="3">BL9</strain>
    </source>
</reference>
<proteinExistence type="predicted"/>
<dbReference type="STRING" id="582692.SAMN05720606_101209"/>
<evidence type="ECO:0000313" key="3">
    <source>
        <dbReference type="Proteomes" id="UP000198538"/>
    </source>
</evidence>
<protein>
    <recommendedName>
        <fullName evidence="1">Prolow-density lipoprotein receptor-related protein 1-like beta-propeller domain-containing protein</fullName>
    </recommendedName>
</protein>
<dbReference type="SUPFAM" id="SSF69304">
    <property type="entry name" value="Tricorn protease N-terminal domain"/>
    <property type="match status" value="1"/>
</dbReference>